<dbReference type="GO" id="GO:0016787">
    <property type="term" value="F:hydrolase activity"/>
    <property type="evidence" value="ECO:0007669"/>
    <property type="project" value="UniProtKB-KW"/>
</dbReference>
<dbReference type="PROSITE" id="PS51462">
    <property type="entry name" value="NUDIX"/>
    <property type="match status" value="1"/>
</dbReference>
<evidence type="ECO:0000256" key="2">
    <source>
        <dbReference type="ARBA" id="ARBA00022801"/>
    </source>
</evidence>
<evidence type="ECO:0000313" key="5">
    <source>
        <dbReference type="Proteomes" id="UP000199502"/>
    </source>
</evidence>
<protein>
    <submittedName>
        <fullName evidence="4">8-oxo-dGTP diphosphatase</fullName>
    </submittedName>
</protein>
<accession>A0A1G5IL52</accession>
<sequence>MTSTTRPRGGSADGYLGNGEAAFGGAKLLLRHEGRLLTYLRDGFAWLPFPAHWDLPGGGREGTEAPVDCARRELAEEFGLDLPAARLAGRPFPSGAAPGRVSWLFSGALTAAEIAAIRFGSEGQDWRMMPVDAYLAHPRAIPHFQRWIAAVI</sequence>
<evidence type="ECO:0000256" key="1">
    <source>
        <dbReference type="ARBA" id="ARBA00001946"/>
    </source>
</evidence>
<keyword evidence="2" id="KW-0378">Hydrolase</keyword>
<keyword evidence="5" id="KW-1185">Reference proteome</keyword>
<name>A0A1G5IL52_9RHOB</name>
<feature type="domain" description="Nudix hydrolase" evidence="3">
    <location>
        <begin position="7"/>
        <end position="152"/>
    </location>
</feature>
<dbReference type="InterPro" id="IPR020084">
    <property type="entry name" value="NUDIX_hydrolase_CS"/>
</dbReference>
<dbReference type="PROSITE" id="PS00893">
    <property type="entry name" value="NUDIX_BOX"/>
    <property type="match status" value="1"/>
</dbReference>
<dbReference type="AlphaFoldDB" id="A0A1G5IL52"/>
<organism evidence="4 5">
    <name type="scientific">Paracoccus tibetensis</name>
    <dbReference type="NCBI Taxonomy" id="336292"/>
    <lineage>
        <taxon>Bacteria</taxon>
        <taxon>Pseudomonadati</taxon>
        <taxon>Pseudomonadota</taxon>
        <taxon>Alphaproteobacteria</taxon>
        <taxon>Rhodobacterales</taxon>
        <taxon>Paracoccaceae</taxon>
        <taxon>Paracoccus</taxon>
    </lineage>
</organism>
<comment type="cofactor">
    <cofactor evidence="1">
        <name>Mg(2+)</name>
        <dbReference type="ChEBI" id="CHEBI:18420"/>
    </cofactor>
</comment>
<dbReference type="Proteomes" id="UP000199502">
    <property type="component" value="Unassembled WGS sequence"/>
</dbReference>
<dbReference type="EMBL" id="FMVT01000009">
    <property type="protein sequence ID" value="SCY76654.1"/>
    <property type="molecule type" value="Genomic_DNA"/>
</dbReference>
<dbReference type="PANTHER" id="PTHR43046:SF14">
    <property type="entry name" value="MUTT_NUDIX FAMILY PROTEIN"/>
    <property type="match status" value="1"/>
</dbReference>
<dbReference type="RefSeq" id="WP_245686669.1">
    <property type="nucleotide sequence ID" value="NZ_FMVT01000009.1"/>
</dbReference>
<dbReference type="PANTHER" id="PTHR43046">
    <property type="entry name" value="GDP-MANNOSE MANNOSYL HYDROLASE"/>
    <property type="match status" value="1"/>
</dbReference>
<evidence type="ECO:0000259" key="3">
    <source>
        <dbReference type="PROSITE" id="PS51462"/>
    </source>
</evidence>
<evidence type="ECO:0000313" key="4">
    <source>
        <dbReference type="EMBL" id="SCY76654.1"/>
    </source>
</evidence>
<dbReference type="STRING" id="336292.SAMN05660710_02668"/>
<proteinExistence type="predicted"/>
<dbReference type="Pfam" id="PF00293">
    <property type="entry name" value="NUDIX"/>
    <property type="match status" value="1"/>
</dbReference>
<dbReference type="InterPro" id="IPR000086">
    <property type="entry name" value="NUDIX_hydrolase_dom"/>
</dbReference>
<dbReference type="CDD" id="cd04682">
    <property type="entry name" value="NUDIX_Hydrolase"/>
    <property type="match status" value="1"/>
</dbReference>
<dbReference type="InterPro" id="IPR015797">
    <property type="entry name" value="NUDIX_hydrolase-like_dom_sf"/>
</dbReference>
<dbReference type="SUPFAM" id="SSF55811">
    <property type="entry name" value="Nudix"/>
    <property type="match status" value="1"/>
</dbReference>
<gene>
    <name evidence="4" type="ORF">SAMN05660710_02668</name>
</gene>
<dbReference type="Gene3D" id="3.90.79.10">
    <property type="entry name" value="Nucleoside Triphosphate Pyrophosphohydrolase"/>
    <property type="match status" value="1"/>
</dbReference>
<reference evidence="4 5" key="1">
    <citation type="submission" date="2016-10" db="EMBL/GenBank/DDBJ databases">
        <authorList>
            <person name="de Groot N.N."/>
        </authorList>
    </citation>
    <scope>NUCLEOTIDE SEQUENCE [LARGE SCALE GENOMIC DNA]</scope>
    <source>
        <strain evidence="4 5">CGMCC 1.8925</strain>
    </source>
</reference>